<comment type="caution">
    <text evidence="2">The sequence shown here is derived from an EMBL/GenBank/DDBJ whole genome shotgun (WGS) entry which is preliminary data.</text>
</comment>
<dbReference type="Proteomes" id="UP000735302">
    <property type="component" value="Unassembled WGS sequence"/>
</dbReference>
<evidence type="ECO:0000313" key="2">
    <source>
        <dbReference type="EMBL" id="GFN95382.1"/>
    </source>
</evidence>
<reference evidence="2 3" key="1">
    <citation type="journal article" date="2021" name="Elife">
        <title>Chloroplast acquisition without the gene transfer in kleptoplastic sea slugs, Plakobranchus ocellatus.</title>
        <authorList>
            <person name="Maeda T."/>
            <person name="Takahashi S."/>
            <person name="Yoshida T."/>
            <person name="Shimamura S."/>
            <person name="Takaki Y."/>
            <person name="Nagai Y."/>
            <person name="Toyoda A."/>
            <person name="Suzuki Y."/>
            <person name="Arimoto A."/>
            <person name="Ishii H."/>
            <person name="Satoh N."/>
            <person name="Nishiyama T."/>
            <person name="Hasebe M."/>
            <person name="Maruyama T."/>
            <person name="Minagawa J."/>
            <person name="Obokata J."/>
            <person name="Shigenobu S."/>
        </authorList>
    </citation>
    <scope>NUCLEOTIDE SEQUENCE [LARGE SCALE GENOMIC DNA]</scope>
</reference>
<name>A0AAV3ZLA4_9GAST</name>
<dbReference type="AlphaFoldDB" id="A0AAV3ZLA4"/>
<gene>
    <name evidence="2" type="ORF">PoB_002188800</name>
</gene>
<dbReference type="EMBL" id="BLXT01002494">
    <property type="protein sequence ID" value="GFN95382.1"/>
    <property type="molecule type" value="Genomic_DNA"/>
</dbReference>
<evidence type="ECO:0000313" key="3">
    <source>
        <dbReference type="Proteomes" id="UP000735302"/>
    </source>
</evidence>
<evidence type="ECO:0000256" key="1">
    <source>
        <dbReference type="SAM" id="Phobius"/>
    </source>
</evidence>
<protein>
    <submittedName>
        <fullName evidence="2">Uncharacterized protein</fullName>
    </submittedName>
</protein>
<sequence>MFQSPGNHLKSLLLCGEVSTSVWSAQYKDVYLVMILPEAAVNKTCYNDDCPLGIGLSPPTPVRGVNWNVRSMSISTEQEHIVYLQNDSATTFGLYVFRLDNGKGDFTAVGMRFLTQRCHTTIMQVGDGVDNDCDENIDEETWNGKVILHTKENKYIMFLSRLCDSPKPTGQGRYCPGEEAEISSEICDLSQTLCPEECPPKKWGPTCANNCPIGCVNEACSHVTGYCFMCVPGRMGLQCAFDLLTLPFILLCIGLALVPSVFIFAMIFWCRSRDPERVKLRKTIKSIDYQIMRMKFINQRVGDELKGCTRKPDRTTSPTKRT</sequence>
<feature type="transmembrane region" description="Helical" evidence="1">
    <location>
        <begin position="248"/>
        <end position="270"/>
    </location>
</feature>
<accession>A0AAV3ZLA4</accession>
<keyword evidence="3" id="KW-1185">Reference proteome</keyword>
<proteinExistence type="predicted"/>
<keyword evidence="1" id="KW-1133">Transmembrane helix</keyword>
<keyword evidence="1" id="KW-0472">Membrane</keyword>
<keyword evidence="1" id="KW-0812">Transmembrane</keyword>
<organism evidence="2 3">
    <name type="scientific">Plakobranchus ocellatus</name>
    <dbReference type="NCBI Taxonomy" id="259542"/>
    <lineage>
        <taxon>Eukaryota</taxon>
        <taxon>Metazoa</taxon>
        <taxon>Spiralia</taxon>
        <taxon>Lophotrochozoa</taxon>
        <taxon>Mollusca</taxon>
        <taxon>Gastropoda</taxon>
        <taxon>Heterobranchia</taxon>
        <taxon>Euthyneura</taxon>
        <taxon>Panpulmonata</taxon>
        <taxon>Sacoglossa</taxon>
        <taxon>Placobranchoidea</taxon>
        <taxon>Plakobranchidae</taxon>
        <taxon>Plakobranchus</taxon>
    </lineage>
</organism>